<organism evidence="1 2">
    <name type="scientific">Dendrolimus kikuchii</name>
    <dbReference type="NCBI Taxonomy" id="765133"/>
    <lineage>
        <taxon>Eukaryota</taxon>
        <taxon>Metazoa</taxon>
        <taxon>Ecdysozoa</taxon>
        <taxon>Arthropoda</taxon>
        <taxon>Hexapoda</taxon>
        <taxon>Insecta</taxon>
        <taxon>Pterygota</taxon>
        <taxon>Neoptera</taxon>
        <taxon>Endopterygota</taxon>
        <taxon>Lepidoptera</taxon>
        <taxon>Glossata</taxon>
        <taxon>Ditrysia</taxon>
        <taxon>Bombycoidea</taxon>
        <taxon>Lasiocampidae</taxon>
        <taxon>Dendrolimus</taxon>
    </lineage>
</organism>
<keyword evidence="2" id="KW-1185">Reference proteome</keyword>
<name>A0ACC1CY82_9NEOP</name>
<sequence length="92" mass="9530">MLSVFSTADLVDDNYIINIIDGLVSNLNVAGATADGSGVGKDASLPVGGGSSTPDMRLPPDCNDGERAILQSYMSLIRQCMELVEKVGAVKA</sequence>
<protein>
    <submittedName>
        <fullName evidence="1">Uncharacterized protein</fullName>
    </submittedName>
</protein>
<gene>
    <name evidence="1" type="ORF">K1T71_007863</name>
</gene>
<accession>A0ACC1CY82</accession>
<dbReference type="EMBL" id="CM034399">
    <property type="protein sequence ID" value="KAJ0176684.1"/>
    <property type="molecule type" value="Genomic_DNA"/>
</dbReference>
<proteinExistence type="predicted"/>
<evidence type="ECO:0000313" key="2">
    <source>
        <dbReference type="Proteomes" id="UP000824533"/>
    </source>
</evidence>
<reference evidence="1 2" key="1">
    <citation type="journal article" date="2021" name="Front. Genet.">
        <title>Chromosome-Level Genome Assembly Reveals Significant Gene Expansion in the Toll and IMD Signaling Pathways of Dendrolimus kikuchii.</title>
        <authorList>
            <person name="Zhou J."/>
            <person name="Wu P."/>
            <person name="Xiong Z."/>
            <person name="Liu N."/>
            <person name="Zhao N."/>
            <person name="Ji M."/>
            <person name="Qiu Y."/>
            <person name="Yang B."/>
        </authorList>
    </citation>
    <scope>NUCLEOTIDE SEQUENCE [LARGE SCALE GENOMIC DNA]</scope>
    <source>
        <strain evidence="1">Ann1</strain>
    </source>
</reference>
<comment type="caution">
    <text evidence="1">The sequence shown here is derived from an EMBL/GenBank/DDBJ whole genome shotgun (WGS) entry which is preliminary data.</text>
</comment>
<dbReference type="Proteomes" id="UP000824533">
    <property type="component" value="Linkage Group LG13"/>
</dbReference>
<evidence type="ECO:0000313" key="1">
    <source>
        <dbReference type="EMBL" id="KAJ0176684.1"/>
    </source>
</evidence>